<dbReference type="InterPro" id="IPR050570">
    <property type="entry name" value="Cell_wall_metabolism_enzyme"/>
</dbReference>
<sequence>MFRSQMIVIAAFSLLLSGCAMTTMYQSGSTAIIPQRQKFVSTVYYCQNCYVTFSDISDLKTFSKHLNCPDAEMIYANPNYSLYTVIHNGEVIHLPDACRVRQSPGLAISPVTAAITDEASESSSTSPIILRNNYCSVWISPNRYSRKAMALVCPTLYKPLSLRKCAYGGVVVDTDSKDKVLASAAGQVVVSSSSLKKYGNLIVIRHGYDYASVYSHLGSTLVKNGDLVQVGQPIGTPLCIKKDVVDCSFDFSVRFHGHILPLRLALRGVHNDTKSRKDKESQTILKKDDHSYLSHKSSSSKKLLKTTNTNVNGRHGKKRFKEFSVKIKHKPSTSNHPKHEKTKIYSKK</sequence>
<accession>A0A0S4M2Z9</accession>
<dbReference type="PANTHER" id="PTHR21666:SF289">
    <property type="entry name" value="L-ALA--D-GLU ENDOPEPTIDASE"/>
    <property type="match status" value="1"/>
</dbReference>
<dbReference type="SUPFAM" id="SSF51261">
    <property type="entry name" value="Duplicated hybrid motif"/>
    <property type="match status" value="1"/>
</dbReference>
<dbReference type="PROSITE" id="PS51257">
    <property type="entry name" value="PROKAR_LIPOPROTEIN"/>
    <property type="match status" value="1"/>
</dbReference>
<dbReference type="InterPro" id="IPR016047">
    <property type="entry name" value="M23ase_b-sheet_dom"/>
</dbReference>
<evidence type="ECO:0000313" key="6">
    <source>
        <dbReference type="Proteomes" id="UP000198651"/>
    </source>
</evidence>
<evidence type="ECO:0000256" key="2">
    <source>
        <dbReference type="SAM" id="MobiDB-lite"/>
    </source>
</evidence>
<reference evidence="6" key="1">
    <citation type="submission" date="2015-11" db="EMBL/GenBank/DDBJ databases">
        <authorList>
            <person name="Seth-Smith H.M.B."/>
        </authorList>
    </citation>
    <scope>NUCLEOTIDE SEQUENCE [LARGE SCALE GENOMIC DNA]</scope>
    <source>
        <strain evidence="6">2013Ark11</strain>
    </source>
</reference>
<feature type="compositionally biased region" description="Basic and acidic residues" evidence="2">
    <location>
        <begin position="271"/>
        <end position="292"/>
    </location>
</feature>
<dbReference type="Pfam" id="PF01551">
    <property type="entry name" value="Peptidase_M23"/>
    <property type="match status" value="1"/>
</dbReference>
<keyword evidence="1 3" id="KW-0732">Signal</keyword>
<dbReference type="Gene3D" id="2.70.70.10">
    <property type="entry name" value="Glucose Permease (Domain IIA)"/>
    <property type="match status" value="1"/>
</dbReference>
<dbReference type="EMBL" id="LN906597">
    <property type="protein sequence ID" value="CUT18001.1"/>
    <property type="molecule type" value="Genomic_DNA"/>
</dbReference>
<dbReference type="AlphaFoldDB" id="A0A0S4M2Z9"/>
<dbReference type="InterPro" id="IPR011055">
    <property type="entry name" value="Dup_hybrid_motif"/>
</dbReference>
<dbReference type="Proteomes" id="UP000198651">
    <property type="component" value="Chromosome I"/>
</dbReference>
<dbReference type="GO" id="GO:0004222">
    <property type="term" value="F:metalloendopeptidase activity"/>
    <property type="evidence" value="ECO:0007669"/>
    <property type="project" value="TreeGrafter"/>
</dbReference>
<feature type="domain" description="M23ase beta-sheet core" evidence="4">
    <location>
        <begin position="169"/>
        <end position="236"/>
    </location>
</feature>
<dbReference type="OrthoDB" id="9795421at2"/>
<dbReference type="RefSeq" id="WP_092343437.1">
    <property type="nucleotide sequence ID" value="NZ_FLSL01000090.1"/>
</dbReference>
<dbReference type="STRING" id="1561003.Ark11_1191"/>
<dbReference type="PANTHER" id="PTHR21666">
    <property type="entry name" value="PEPTIDASE-RELATED"/>
    <property type="match status" value="1"/>
</dbReference>
<feature type="region of interest" description="Disordered" evidence="2">
    <location>
        <begin position="271"/>
        <end position="348"/>
    </location>
</feature>
<feature type="signal peptide" evidence="3">
    <location>
        <begin position="1"/>
        <end position="22"/>
    </location>
</feature>
<proteinExistence type="predicted"/>
<evidence type="ECO:0000256" key="1">
    <source>
        <dbReference type="ARBA" id="ARBA00022729"/>
    </source>
</evidence>
<feature type="compositionally biased region" description="Basic residues" evidence="2">
    <location>
        <begin position="314"/>
        <end position="348"/>
    </location>
</feature>
<feature type="chain" id="PRO_5006624321" evidence="3">
    <location>
        <begin position="23"/>
        <end position="348"/>
    </location>
</feature>
<protein>
    <submittedName>
        <fullName evidence="5">Putative peptidase M23 domain protein</fullName>
    </submittedName>
</protein>
<evidence type="ECO:0000256" key="3">
    <source>
        <dbReference type="SAM" id="SignalP"/>
    </source>
</evidence>
<dbReference type="CDD" id="cd12797">
    <property type="entry name" value="M23_peptidase"/>
    <property type="match status" value="1"/>
</dbReference>
<keyword evidence="6" id="KW-1185">Reference proteome</keyword>
<evidence type="ECO:0000313" key="5">
    <source>
        <dbReference type="EMBL" id="CUT18001.1"/>
    </source>
</evidence>
<name>A0A0S4M2Z9_9BURK</name>
<gene>
    <name evidence="5" type="ORF">Ark11_1191</name>
</gene>
<organism evidence="5 6">
    <name type="scientific">Candidatus Ichthyocystis hellenicum</name>
    <dbReference type="NCBI Taxonomy" id="1561003"/>
    <lineage>
        <taxon>Bacteria</taxon>
        <taxon>Pseudomonadati</taxon>
        <taxon>Pseudomonadota</taxon>
        <taxon>Betaproteobacteria</taxon>
        <taxon>Burkholderiales</taxon>
        <taxon>Candidatus Ichthyocystis</taxon>
    </lineage>
</organism>
<evidence type="ECO:0000259" key="4">
    <source>
        <dbReference type="Pfam" id="PF01551"/>
    </source>
</evidence>